<keyword evidence="11" id="KW-0472">Membrane</keyword>
<evidence type="ECO:0000256" key="11">
    <source>
        <dbReference type="SAM" id="Phobius"/>
    </source>
</evidence>
<dbReference type="AlphaFoldDB" id="A0A8H6XZK4"/>
<comment type="caution">
    <text evidence="12">The sequence shown here is derived from an EMBL/GenBank/DDBJ whole genome shotgun (WGS) entry which is preliminary data.</text>
</comment>
<gene>
    <name evidence="12" type="ORF">MVEN_01297900</name>
</gene>
<keyword evidence="11" id="KW-1133">Transmembrane helix</keyword>
<keyword evidence="13" id="KW-1185">Reference proteome</keyword>
<dbReference type="PANTHER" id="PTHR46300:SF5">
    <property type="entry name" value="CYTOCHROME P450"/>
    <property type="match status" value="1"/>
</dbReference>
<keyword evidence="5 9" id="KW-0479">Metal-binding</keyword>
<evidence type="ECO:0000256" key="4">
    <source>
        <dbReference type="ARBA" id="ARBA00022617"/>
    </source>
</evidence>
<dbReference type="GO" id="GO:0004497">
    <property type="term" value="F:monooxygenase activity"/>
    <property type="evidence" value="ECO:0007669"/>
    <property type="project" value="UniProtKB-KW"/>
</dbReference>
<evidence type="ECO:0000256" key="9">
    <source>
        <dbReference type="PIRSR" id="PIRSR602401-1"/>
    </source>
</evidence>
<keyword evidence="11" id="KW-0812">Transmembrane</keyword>
<dbReference type="InterPro" id="IPR002401">
    <property type="entry name" value="Cyt_P450_E_grp-I"/>
</dbReference>
<dbReference type="OrthoDB" id="2789670at2759"/>
<evidence type="ECO:0000256" key="2">
    <source>
        <dbReference type="ARBA" id="ARBA00005179"/>
    </source>
</evidence>
<dbReference type="EMBL" id="JACAZI010000010">
    <property type="protein sequence ID" value="KAF7349967.1"/>
    <property type="molecule type" value="Genomic_DNA"/>
</dbReference>
<dbReference type="InterPro" id="IPR017972">
    <property type="entry name" value="Cyt_P450_CS"/>
</dbReference>
<keyword evidence="8 10" id="KW-0503">Monooxygenase</keyword>
<organism evidence="12 13">
    <name type="scientific">Mycena venus</name>
    <dbReference type="NCBI Taxonomy" id="2733690"/>
    <lineage>
        <taxon>Eukaryota</taxon>
        <taxon>Fungi</taxon>
        <taxon>Dikarya</taxon>
        <taxon>Basidiomycota</taxon>
        <taxon>Agaricomycotina</taxon>
        <taxon>Agaricomycetes</taxon>
        <taxon>Agaricomycetidae</taxon>
        <taxon>Agaricales</taxon>
        <taxon>Marasmiineae</taxon>
        <taxon>Mycenaceae</taxon>
        <taxon>Mycena</taxon>
    </lineage>
</organism>
<reference evidence="12" key="1">
    <citation type="submission" date="2020-05" db="EMBL/GenBank/DDBJ databases">
        <title>Mycena genomes resolve the evolution of fungal bioluminescence.</title>
        <authorList>
            <person name="Tsai I.J."/>
        </authorList>
    </citation>
    <scope>NUCLEOTIDE SEQUENCE</scope>
    <source>
        <strain evidence="12">CCC161011</strain>
    </source>
</reference>
<dbReference type="PANTHER" id="PTHR46300">
    <property type="entry name" value="P450, PUTATIVE (EUROFUNG)-RELATED-RELATED"/>
    <property type="match status" value="1"/>
</dbReference>
<evidence type="ECO:0000256" key="8">
    <source>
        <dbReference type="ARBA" id="ARBA00023033"/>
    </source>
</evidence>
<comment type="pathway">
    <text evidence="2">Secondary metabolite biosynthesis.</text>
</comment>
<protein>
    <submittedName>
        <fullName evidence="12">Cytochrome P450</fullName>
    </submittedName>
</protein>
<dbReference type="InterPro" id="IPR001128">
    <property type="entry name" value="Cyt_P450"/>
</dbReference>
<accession>A0A8H6XZK4</accession>
<evidence type="ECO:0000256" key="1">
    <source>
        <dbReference type="ARBA" id="ARBA00001971"/>
    </source>
</evidence>
<evidence type="ECO:0000256" key="5">
    <source>
        <dbReference type="ARBA" id="ARBA00022723"/>
    </source>
</evidence>
<feature type="binding site" description="axial binding residue" evidence="9">
    <location>
        <position position="465"/>
    </location>
    <ligand>
        <name>heme</name>
        <dbReference type="ChEBI" id="CHEBI:30413"/>
    </ligand>
    <ligandPart>
        <name>Fe</name>
        <dbReference type="ChEBI" id="CHEBI:18248"/>
    </ligandPart>
</feature>
<proteinExistence type="inferred from homology"/>
<keyword evidence="6 10" id="KW-0560">Oxidoreductase</keyword>
<evidence type="ECO:0000256" key="3">
    <source>
        <dbReference type="ARBA" id="ARBA00010617"/>
    </source>
</evidence>
<name>A0A8H6XZK4_9AGAR</name>
<evidence type="ECO:0000313" key="13">
    <source>
        <dbReference type="Proteomes" id="UP000620124"/>
    </source>
</evidence>
<dbReference type="GO" id="GO:0020037">
    <property type="term" value="F:heme binding"/>
    <property type="evidence" value="ECO:0007669"/>
    <property type="project" value="InterPro"/>
</dbReference>
<comment type="cofactor">
    <cofactor evidence="1 9">
        <name>heme</name>
        <dbReference type="ChEBI" id="CHEBI:30413"/>
    </cofactor>
</comment>
<evidence type="ECO:0000256" key="10">
    <source>
        <dbReference type="RuleBase" id="RU000461"/>
    </source>
</evidence>
<dbReference type="Proteomes" id="UP000620124">
    <property type="component" value="Unassembled WGS sequence"/>
</dbReference>
<comment type="similarity">
    <text evidence="3 10">Belongs to the cytochrome P450 family.</text>
</comment>
<evidence type="ECO:0000256" key="7">
    <source>
        <dbReference type="ARBA" id="ARBA00023004"/>
    </source>
</evidence>
<keyword evidence="7 9" id="KW-0408">Iron</keyword>
<keyword evidence="4 9" id="KW-0349">Heme</keyword>
<sequence length="543" mass="61297">MQQSSSRLSLGRRHAVQRSQAHQTDVIEISTRLNQAKTVFFIFLLILAPLPNAFILRDKRQRPTSFESTTMPSIDFSDCSTWAVLITTALWLTWLYTAFRSRLLLPPGPTKLPLVGNLFDMPANPWEACMQWSKEYNSDIIHLNLAGTSVIILSSFKATEELFEKRSLIYSDRPTFPMINDLMGWNFALSTKQYGDEWRMHRRLFSQHFNRVASHSFRHTERAAAHALLCRLLRDPGNFLGHIRQMAGEFILSATYGIDALPVNDPYISLAAKAVESVSNASVPGRFLVDSIPILKYVPEWFPGAHFKRIAREGKLLSQALRDVPFTEAKRRMKSGASQSCFTTNALRDLESGGQSFEESTVKDVAAMIDEERMPYVAAVVKEVLRWKNVTPFGVPHFLAVDDEYRGYHLPAGSLVIGNAWAILHDEILYPDPYIFKPERFLLDGKLNPAVKDPQAAFGFGRRICPGRHVATSSIWIAIVSMLAMFDITKEVGEDGHTVEPSYEYEGGLICSPVPFKCMITPRSQDTANTIRATFDENQSHEC</sequence>
<evidence type="ECO:0000313" key="12">
    <source>
        <dbReference type="EMBL" id="KAF7349967.1"/>
    </source>
</evidence>
<dbReference type="InterPro" id="IPR050364">
    <property type="entry name" value="Cytochrome_P450_fung"/>
</dbReference>
<feature type="transmembrane region" description="Helical" evidence="11">
    <location>
        <begin position="38"/>
        <end position="56"/>
    </location>
</feature>
<evidence type="ECO:0000256" key="6">
    <source>
        <dbReference type="ARBA" id="ARBA00023002"/>
    </source>
</evidence>
<dbReference type="Gene3D" id="1.10.630.10">
    <property type="entry name" value="Cytochrome P450"/>
    <property type="match status" value="2"/>
</dbReference>
<dbReference type="Pfam" id="PF00067">
    <property type="entry name" value="p450"/>
    <property type="match status" value="2"/>
</dbReference>
<feature type="transmembrane region" description="Helical" evidence="11">
    <location>
        <begin position="76"/>
        <end position="96"/>
    </location>
</feature>
<dbReference type="CDD" id="cd11065">
    <property type="entry name" value="CYP64-like"/>
    <property type="match status" value="1"/>
</dbReference>
<dbReference type="GO" id="GO:0016705">
    <property type="term" value="F:oxidoreductase activity, acting on paired donors, with incorporation or reduction of molecular oxygen"/>
    <property type="evidence" value="ECO:0007669"/>
    <property type="project" value="InterPro"/>
</dbReference>
<dbReference type="GO" id="GO:0005506">
    <property type="term" value="F:iron ion binding"/>
    <property type="evidence" value="ECO:0007669"/>
    <property type="project" value="InterPro"/>
</dbReference>
<dbReference type="PROSITE" id="PS00086">
    <property type="entry name" value="CYTOCHROME_P450"/>
    <property type="match status" value="1"/>
</dbReference>
<dbReference type="SUPFAM" id="SSF48264">
    <property type="entry name" value="Cytochrome P450"/>
    <property type="match status" value="1"/>
</dbReference>
<dbReference type="InterPro" id="IPR036396">
    <property type="entry name" value="Cyt_P450_sf"/>
</dbReference>
<dbReference type="PRINTS" id="PR00463">
    <property type="entry name" value="EP450I"/>
</dbReference>